<protein>
    <submittedName>
        <fullName evidence="2">Uncharacterized protein</fullName>
    </submittedName>
</protein>
<dbReference type="AlphaFoldDB" id="A0AAV7KI12"/>
<gene>
    <name evidence="2" type="ORF">LOD99_13928</name>
</gene>
<reference evidence="2 3" key="1">
    <citation type="journal article" date="2023" name="BMC Biol.">
        <title>The compact genome of the sponge Oopsacas minuta (Hexactinellida) is lacking key metazoan core genes.</title>
        <authorList>
            <person name="Santini S."/>
            <person name="Schenkelaars Q."/>
            <person name="Jourda C."/>
            <person name="Duchesne M."/>
            <person name="Belahbib H."/>
            <person name="Rocher C."/>
            <person name="Selva M."/>
            <person name="Riesgo A."/>
            <person name="Vervoort M."/>
            <person name="Leys S.P."/>
            <person name="Kodjabachian L."/>
            <person name="Le Bivic A."/>
            <person name="Borchiellini C."/>
            <person name="Claverie J.M."/>
            <person name="Renard E."/>
        </authorList>
    </citation>
    <scope>NUCLEOTIDE SEQUENCE [LARGE SCALE GENOMIC DNA]</scope>
    <source>
        <strain evidence="2">SPO-2</strain>
    </source>
</reference>
<keyword evidence="3" id="KW-1185">Reference proteome</keyword>
<evidence type="ECO:0000313" key="2">
    <source>
        <dbReference type="EMBL" id="KAI6660340.1"/>
    </source>
</evidence>
<keyword evidence="1" id="KW-0732">Signal</keyword>
<feature type="chain" id="PRO_5043563558" evidence="1">
    <location>
        <begin position="20"/>
        <end position="216"/>
    </location>
</feature>
<comment type="caution">
    <text evidence="2">The sequence shown here is derived from an EMBL/GenBank/DDBJ whole genome shotgun (WGS) entry which is preliminary data.</text>
</comment>
<accession>A0AAV7KI12</accession>
<organism evidence="2 3">
    <name type="scientific">Oopsacas minuta</name>
    <dbReference type="NCBI Taxonomy" id="111878"/>
    <lineage>
        <taxon>Eukaryota</taxon>
        <taxon>Metazoa</taxon>
        <taxon>Porifera</taxon>
        <taxon>Hexactinellida</taxon>
        <taxon>Hexasterophora</taxon>
        <taxon>Lyssacinosida</taxon>
        <taxon>Leucopsacidae</taxon>
        <taxon>Oopsacas</taxon>
    </lineage>
</organism>
<name>A0AAV7KI12_9METZ</name>
<feature type="signal peptide" evidence="1">
    <location>
        <begin position="1"/>
        <end position="19"/>
    </location>
</feature>
<dbReference type="EMBL" id="JAKMXF010000033">
    <property type="protein sequence ID" value="KAI6660340.1"/>
    <property type="molecule type" value="Genomic_DNA"/>
</dbReference>
<sequence>MNSLFITLIVSTLLLNVSAQFPALSPSYSLSGRGFRSESSSSPGTVFSYDVSVDIDRQLLLYEEASTTTLVTFTSVTFQLSSGNDETTYISVNGECDITTTSIPSISFPIDTNVWFMYANGSESPAGTYGFSQDRVFHEVVIEDGYPVEFSFSFGNSFVTLTVENFSDQKPDFSTFCLPSECSEYQCDACHSGAATVTSSVLLLLSALLVYLMTAV</sequence>
<evidence type="ECO:0000313" key="3">
    <source>
        <dbReference type="Proteomes" id="UP001165289"/>
    </source>
</evidence>
<proteinExistence type="predicted"/>
<evidence type="ECO:0000256" key="1">
    <source>
        <dbReference type="SAM" id="SignalP"/>
    </source>
</evidence>
<dbReference type="Proteomes" id="UP001165289">
    <property type="component" value="Unassembled WGS sequence"/>
</dbReference>